<dbReference type="Proteomes" id="UP001595191">
    <property type="component" value="Unassembled WGS sequence"/>
</dbReference>
<gene>
    <name evidence="1" type="ORF">ACEZ3G_00485</name>
</gene>
<sequence>MGQDLRKLFKEQRNEKFLMKEGHEARFLARIEDELPKRKKSSFGLFKIAAAVLVLLAAGWLAYQLLPPGEDPVKTTIVNKGDTTEKKEGISLGDLSPDLKKVENYYVANINYELSKLEISEDNKAMVDGFMDRLSELNLEYNRLNAELNQIGPNDQTINALIKNLQLRLQLLHKLKEKLNELKSSKNEHDTNTV</sequence>
<reference evidence="1" key="1">
    <citation type="submission" date="2024-09" db="EMBL/GenBank/DDBJ databases">
        <authorList>
            <person name="Liu J."/>
        </authorList>
    </citation>
    <scope>NUCLEOTIDE SEQUENCE</scope>
    <source>
        <strain evidence="1">NBU2967</strain>
    </source>
</reference>
<evidence type="ECO:0000313" key="2">
    <source>
        <dbReference type="Proteomes" id="UP001595191"/>
    </source>
</evidence>
<comment type="caution">
    <text evidence="1">The sequence shown here is derived from an EMBL/GenBank/DDBJ whole genome shotgun (WGS) entry which is preliminary data.</text>
</comment>
<dbReference type="EMBL" id="JBHFPV010000001">
    <property type="protein sequence ID" value="MFH6601934.1"/>
    <property type="molecule type" value="Genomic_DNA"/>
</dbReference>
<name>A0ACC7LG41_9FLAO</name>
<proteinExistence type="predicted"/>
<evidence type="ECO:0000313" key="1">
    <source>
        <dbReference type="EMBL" id="MFH6601934.1"/>
    </source>
</evidence>
<accession>A0ACC7LG41</accession>
<organism evidence="1 2">
    <name type="scientific">Meishania litoralis</name>
    <dbReference type="NCBI Taxonomy" id="3434685"/>
    <lineage>
        <taxon>Bacteria</taxon>
        <taxon>Pseudomonadati</taxon>
        <taxon>Bacteroidota</taxon>
        <taxon>Flavobacteriia</taxon>
        <taxon>Flavobacteriales</taxon>
        <taxon>Flavobacteriaceae</taxon>
        <taxon>Meishania</taxon>
    </lineage>
</organism>
<keyword evidence="2" id="KW-1185">Reference proteome</keyword>
<protein>
    <submittedName>
        <fullName evidence="1">Uncharacterized protein</fullName>
    </submittedName>
</protein>